<evidence type="ECO:0000256" key="2">
    <source>
        <dbReference type="SAM" id="Phobius"/>
    </source>
</evidence>
<reference evidence="4" key="2">
    <citation type="submission" date="2021-04" db="EMBL/GenBank/DDBJ databases">
        <authorList>
            <person name="Gilroy R."/>
        </authorList>
    </citation>
    <scope>NUCLEOTIDE SEQUENCE</scope>
    <source>
        <strain evidence="4">CHK165-2605</strain>
    </source>
</reference>
<gene>
    <name evidence="4" type="ORF">H9756_11575</name>
</gene>
<dbReference type="Pfam" id="PF01381">
    <property type="entry name" value="HTH_3"/>
    <property type="match status" value="1"/>
</dbReference>
<keyword evidence="2" id="KW-1133">Transmembrane helix</keyword>
<keyword evidence="2" id="KW-0812">Transmembrane</keyword>
<dbReference type="SMART" id="SM00530">
    <property type="entry name" value="HTH_XRE"/>
    <property type="match status" value="1"/>
</dbReference>
<dbReference type="PROSITE" id="PS50943">
    <property type="entry name" value="HTH_CROC1"/>
    <property type="match status" value="1"/>
</dbReference>
<accession>A0A9D2P6I0</accession>
<evidence type="ECO:0000313" key="4">
    <source>
        <dbReference type="EMBL" id="HJC44291.1"/>
    </source>
</evidence>
<organism evidence="4 5">
    <name type="scientific">Candidatus Mediterraneibacter gallistercoris</name>
    <dbReference type="NCBI Taxonomy" id="2838671"/>
    <lineage>
        <taxon>Bacteria</taxon>
        <taxon>Bacillati</taxon>
        <taxon>Bacillota</taxon>
        <taxon>Clostridia</taxon>
        <taxon>Lachnospirales</taxon>
        <taxon>Lachnospiraceae</taxon>
        <taxon>Mediterraneibacter</taxon>
    </lineage>
</organism>
<protein>
    <submittedName>
        <fullName evidence="4">Helix-turn-helix domain-containing protein</fullName>
    </submittedName>
</protein>
<dbReference type="CDD" id="cd00093">
    <property type="entry name" value="HTH_XRE"/>
    <property type="match status" value="1"/>
</dbReference>
<dbReference type="InterPro" id="IPR010982">
    <property type="entry name" value="Lambda_DNA-bd_dom_sf"/>
</dbReference>
<feature type="transmembrane region" description="Helical" evidence="2">
    <location>
        <begin position="131"/>
        <end position="155"/>
    </location>
</feature>
<dbReference type="InterPro" id="IPR001387">
    <property type="entry name" value="Cro/C1-type_HTH"/>
</dbReference>
<sequence length="197" mass="21922">MDAQKLGAFIASCRKEKNMTQADLAKKLQVTDKAVSRWERGIGFPDINTIESLADALDISVLELMKSEKSVKREFTNEEAAEVVTDALHLARMQQKKERRNAFKILAVTAITLIIILYFDTMQWQTDTIIFTIIGVVFPLLCLCGFIVLLGCGIWRKITGRSSGQTFVFAFVMLLILIIFLGLFFAAGITGIGPVPD</sequence>
<keyword evidence="2" id="KW-0472">Membrane</keyword>
<dbReference type="EMBL" id="DWWI01000243">
    <property type="protein sequence ID" value="HJC44291.1"/>
    <property type="molecule type" value="Genomic_DNA"/>
</dbReference>
<dbReference type="AlphaFoldDB" id="A0A9D2P6I0"/>
<name>A0A9D2P6I0_9FIRM</name>
<keyword evidence="1" id="KW-0238">DNA-binding</keyword>
<feature type="transmembrane region" description="Helical" evidence="2">
    <location>
        <begin position="167"/>
        <end position="192"/>
    </location>
</feature>
<dbReference type="Proteomes" id="UP000823895">
    <property type="component" value="Unassembled WGS sequence"/>
</dbReference>
<dbReference type="GO" id="GO:0003677">
    <property type="term" value="F:DNA binding"/>
    <property type="evidence" value="ECO:0007669"/>
    <property type="project" value="UniProtKB-KW"/>
</dbReference>
<feature type="domain" description="HTH cro/C1-type" evidence="3">
    <location>
        <begin position="10"/>
        <end position="64"/>
    </location>
</feature>
<dbReference type="PANTHER" id="PTHR46558:SF11">
    <property type="entry name" value="HTH-TYPE TRANSCRIPTIONAL REGULATOR XRE"/>
    <property type="match status" value="1"/>
</dbReference>
<evidence type="ECO:0000259" key="3">
    <source>
        <dbReference type="PROSITE" id="PS50943"/>
    </source>
</evidence>
<evidence type="ECO:0000313" key="5">
    <source>
        <dbReference type="Proteomes" id="UP000823895"/>
    </source>
</evidence>
<dbReference type="Gene3D" id="1.10.260.40">
    <property type="entry name" value="lambda repressor-like DNA-binding domains"/>
    <property type="match status" value="1"/>
</dbReference>
<reference evidence="4" key="1">
    <citation type="journal article" date="2021" name="PeerJ">
        <title>Extensive microbial diversity within the chicken gut microbiome revealed by metagenomics and culture.</title>
        <authorList>
            <person name="Gilroy R."/>
            <person name="Ravi A."/>
            <person name="Getino M."/>
            <person name="Pursley I."/>
            <person name="Horton D.L."/>
            <person name="Alikhan N.F."/>
            <person name="Baker D."/>
            <person name="Gharbi K."/>
            <person name="Hall N."/>
            <person name="Watson M."/>
            <person name="Adriaenssens E.M."/>
            <person name="Foster-Nyarko E."/>
            <person name="Jarju S."/>
            <person name="Secka A."/>
            <person name="Antonio M."/>
            <person name="Oren A."/>
            <person name="Chaudhuri R.R."/>
            <person name="La Ragione R."/>
            <person name="Hildebrand F."/>
            <person name="Pallen M.J."/>
        </authorList>
    </citation>
    <scope>NUCLEOTIDE SEQUENCE</scope>
    <source>
        <strain evidence="4">CHK165-2605</strain>
    </source>
</reference>
<evidence type="ECO:0000256" key="1">
    <source>
        <dbReference type="ARBA" id="ARBA00023125"/>
    </source>
</evidence>
<feature type="transmembrane region" description="Helical" evidence="2">
    <location>
        <begin position="102"/>
        <end position="119"/>
    </location>
</feature>
<dbReference type="SUPFAM" id="SSF47413">
    <property type="entry name" value="lambda repressor-like DNA-binding domains"/>
    <property type="match status" value="1"/>
</dbReference>
<proteinExistence type="predicted"/>
<comment type="caution">
    <text evidence="4">The sequence shown here is derived from an EMBL/GenBank/DDBJ whole genome shotgun (WGS) entry which is preliminary data.</text>
</comment>
<dbReference type="PANTHER" id="PTHR46558">
    <property type="entry name" value="TRACRIPTIONAL REGULATORY PROTEIN-RELATED-RELATED"/>
    <property type="match status" value="1"/>
</dbReference>